<feature type="domain" description="SAF" evidence="3">
    <location>
        <begin position="88"/>
        <end position="150"/>
    </location>
</feature>
<evidence type="ECO:0000256" key="2">
    <source>
        <dbReference type="SAM" id="Phobius"/>
    </source>
</evidence>
<reference evidence="4 5" key="1">
    <citation type="submission" date="2019-10" db="EMBL/GenBank/DDBJ databases">
        <title>Genomic analysis of Raineyella sp. CBA3103.</title>
        <authorList>
            <person name="Roh S.W."/>
        </authorList>
    </citation>
    <scope>NUCLEOTIDE SEQUENCE [LARGE SCALE GENOMIC DNA]</scope>
    <source>
        <strain evidence="4 5">CBA3103</strain>
    </source>
</reference>
<dbReference type="AlphaFoldDB" id="A0A5Q2FE05"/>
<proteinExistence type="predicted"/>
<protein>
    <recommendedName>
        <fullName evidence="3">SAF domain-containing protein</fullName>
    </recommendedName>
</protein>
<dbReference type="Pfam" id="PF08666">
    <property type="entry name" value="SAF"/>
    <property type="match status" value="1"/>
</dbReference>
<dbReference type="InterPro" id="IPR013974">
    <property type="entry name" value="SAF"/>
</dbReference>
<sequence length="265" mass="26124">MPTSSAVAGRPSATEPGGAACGQSPTQTPGVPQPGVPTATPHSPSLLSWTRALRRFVAWHRRSLAAVLTFVAVLGALRVFAAPPGGGAQVVVLTADVTGGSALSRTQLTLRSVPPDLVPGGAVTALDQAEGRTPAGPLTAGTILTASALVGPGLAGLSSGHVAVPARLADPGIVAVLRVGDVIDVLATDPSSGEVRRAATRARVASIPAQGDTGPLSASSSQDVLVLLDVTAQEAVEVTRAAATARLSVVLPGSSQSAPQGPVAP</sequence>
<evidence type="ECO:0000259" key="3">
    <source>
        <dbReference type="SMART" id="SM00858"/>
    </source>
</evidence>
<organism evidence="4 5">
    <name type="scientific">Raineyella fluvialis</name>
    <dbReference type="NCBI Taxonomy" id="2662261"/>
    <lineage>
        <taxon>Bacteria</taxon>
        <taxon>Bacillati</taxon>
        <taxon>Actinomycetota</taxon>
        <taxon>Actinomycetes</taxon>
        <taxon>Propionibacteriales</taxon>
        <taxon>Propionibacteriaceae</taxon>
        <taxon>Raineyella</taxon>
    </lineage>
</organism>
<feature type="region of interest" description="Disordered" evidence="1">
    <location>
        <begin position="1"/>
        <end position="44"/>
    </location>
</feature>
<keyword evidence="5" id="KW-1185">Reference proteome</keyword>
<dbReference type="SMART" id="SM00858">
    <property type="entry name" value="SAF"/>
    <property type="match status" value="1"/>
</dbReference>
<evidence type="ECO:0000313" key="5">
    <source>
        <dbReference type="Proteomes" id="UP000386847"/>
    </source>
</evidence>
<feature type="transmembrane region" description="Helical" evidence="2">
    <location>
        <begin position="63"/>
        <end position="81"/>
    </location>
</feature>
<dbReference type="KEGG" id="rain:Rai3103_10420"/>
<keyword evidence="2" id="KW-0812">Transmembrane</keyword>
<name>A0A5Q2FE05_9ACTN</name>
<keyword evidence="2" id="KW-0472">Membrane</keyword>
<evidence type="ECO:0000313" key="4">
    <source>
        <dbReference type="EMBL" id="QGF24027.1"/>
    </source>
</evidence>
<gene>
    <name evidence="4" type="ORF">Rai3103_10420</name>
</gene>
<evidence type="ECO:0000256" key="1">
    <source>
        <dbReference type="SAM" id="MobiDB-lite"/>
    </source>
</evidence>
<dbReference type="EMBL" id="CP045725">
    <property type="protein sequence ID" value="QGF24027.1"/>
    <property type="molecule type" value="Genomic_DNA"/>
</dbReference>
<dbReference type="CDD" id="cd11614">
    <property type="entry name" value="SAF_CpaB_FlgA_like"/>
    <property type="match status" value="1"/>
</dbReference>
<dbReference type="Proteomes" id="UP000386847">
    <property type="component" value="Chromosome"/>
</dbReference>
<keyword evidence="2" id="KW-1133">Transmembrane helix</keyword>
<accession>A0A5Q2FE05</accession>